<dbReference type="AlphaFoldDB" id="A0A1T4MVE2"/>
<evidence type="ECO:0000256" key="10">
    <source>
        <dbReference type="ARBA" id="ARBA00031423"/>
    </source>
</evidence>
<dbReference type="RefSeq" id="WP_078933985.1">
    <property type="nucleotide sequence ID" value="NZ_FUWG01000017.1"/>
</dbReference>
<sequence length="697" mass="80034">MKNTKTVESKNRLSPERTTGISIPLGALCTKKNTVIGEYTVLPELAKFCKKAGIGLIQLLPVNDTGTQSSPYSGLSAFALHPIYIDLTALPEFEALYAEDKKFKKDYDAFVKDNPYDGKKRYNYSAILNKKDELLRALYQTTDIAKTEKPSDELTKWIKNNPWIVNYAVYKNLKFKYMQASWKEWKKEDQNPGEKDIEKRWTDSKNQKENLFYAWTQMRANQQFKTACDAVKKAGIIIKGDMPILMNEDSCDAWALPGIFNQNLRAGSPVDNENPSGQNWGFPTYNWKYLKEHDYNWWKDRLKNAEQYYGAYRLDHILGFFRIWAIPTRDTTAILGHTDPYVSISRSTLNNAGFDNARIRWLSQPHVPTGAIEDITWNHESAVKILEQFANRLGNEELWLFKNTVQGDKDFYEADLSALCGQEAQPRVKNVLSKWWNDRCLIEIEPDQFVPVWTYSHTTSWKSLNGGEQNTLRGLFNNAENEQNRLWETQSDEILSALTNSVNMIPCGEDLGANLPCLPGVMSKNGILSLRVYRWCRNWDNQPVQPFIPFQNLPELSVATTSVHDSTTLRQWWNEDKGAVRLFVHTYPQFFGVESWDNNRAESIANAPYSPEAGNGYMKALATANSLWCIHPLQDFLSLETKYWLENPDEERINIPGTVTDFNWTYRLPVTLEVLSKDDALIEKIKSIVAVHNGGTK</sequence>
<dbReference type="GO" id="GO:0005975">
    <property type="term" value="P:carbohydrate metabolic process"/>
    <property type="evidence" value="ECO:0007669"/>
    <property type="project" value="InterPro"/>
</dbReference>
<dbReference type="GO" id="GO:0004134">
    <property type="term" value="F:4-alpha-glucanotransferase activity"/>
    <property type="evidence" value="ECO:0007669"/>
    <property type="project" value="UniProtKB-EC"/>
</dbReference>
<evidence type="ECO:0000256" key="1">
    <source>
        <dbReference type="ARBA" id="ARBA00000439"/>
    </source>
</evidence>
<evidence type="ECO:0000256" key="3">
    <source>
        <dbReference type="ARBA" id="ARBA00005684"/>
    </source>
</evidence>
<keyword evidence="7" id="KW-0328">Glycosyltransferase</keyword>
<evidence type="ECO:0000256" key="8">
    <source>
        <dbReference type="ARBA" id="ARBA00022679"/>
    </source>
</evidence>
<evidence type="ECO:0000256" key="2">
    <source>
        <dbReference type="ARBA" id="ARBA00004496"/>
    </source>
</evidence>
<comment type="subcellular location">
    <subcellularLocation>
        <location evidence="2">Cytoplasm</location>
    </subcellularLocation>
</comment>
<dbReference type="Proteomes" id="UP000190423">
    <property type="component" value="Unassembled WGS sequence"/>
</dbReference>
<dbReference type="PANTHER" id="PTHR32518:SF3">
    <property type="entry name" value="4-ALPHA-GLUCANOTRANSFERASE"/>
    <property type="match status" value="1"/>
</dbReference>
<dbReference type="GeneID" id="78317373"/>
<proteinExistence type="inferred from homology"/>
<protein>
    <recommendedName>
        <fullName evidence="5">4-alpha-glucanotransferase</fullName>
        <ecNumber evidence="4">2.4.1.25</ecNumber>
    </recommendedName>
    <alternativeName>
        <fullName evidence="10">Amylomaltase</fullName>
    </alternativeName>
    <alternativeName>
        <fullName evidence="11">Disproportionating enzyme</fullName>
    </alternativeName>
</protein>
<evidence type="ECO:0000313" key="12">
    <source>
        <dbReference type="EMBL" id="SJZ70745.1"/>
    </source>
</evidence>
<accession>A0A1T4MVE2</accession>
<dbReference type="InterPro" id="IPR017853">
    <property type="entry name" value="GH"/>
</dbReference>
<evidence type="ECO:0000256" key="5">
    <source>
        <dbReference type="ARBA" id="ARBA00020295"/>
    </source>
</evidence>
<dbReference type="GO" id="GO:0005737">
    <property type="term" value="C:cytoplasm"/>
    <property type="evidence" value="ECO:0007669"/>
    <property type="project" value="UniProtKB-SubCell"/>
</dbReference>
<dbReference type="STRING" id="261392.SAMN02745149_02102"/>
<keyword evidence="9" id="KW-0119">Carbohydrate metabolism</keyword>
<organism evidence="12 13">
    <name type="scientific">Treponema porcinum</name>
    <dbReference type="NCBI Taxonomy" id="261392"/>
    <lineage>
        <taxon>Bacteria</taxon>
        <taxon>Pseudomonadati</taxon>
        <taxon>Spirochaetota</taxon>
        <taxon>Spirochaetia</taxon>
        <taxon>Spirochaetales</taxon>
        <taxon>Treponemataceae</taxon>
        <taxon>Treponema</taxon>
    </lineage>
</organism>
<dbReference type="PANTHER" id="PTHR32518">
    <property type="match status" value="1"/>
</dbReference>
<dbReference type="Pfam" id="PF02446">
    <property type="entry name" value="Glyco_hydro_77"/>
    <property type="match status" value="1"/>
</dbReference>
<comment type="similarity">
    <text evidence="3">Belongs to the disproportionating enzyme family.</text>
</comment>
<evidence type="ECO:0000256" key="4">
    <source>
        <dbReference type="ARBA" id="ARBA00012560"/>
    </source>
</evidence>
<gene>
    <name evidence="12" type="ORF">SAMN02745149_02102</name>
</gene>
<dbReference type="Gene3D" id="3.20.20.80">
    <property type="entry name" value="Glycosidases"/>
    <property type="match status" value="2"/>
</dbReference>
<dbReference type="EC" id="2.4.1.25" evidence="4"/>
<dbReference type="EMBL" id="FUWG01000017">
    <property type="protein sequence ID" value="SJZ70745.1"/>
    <property type="molecule type" value="Genomic_DNA"/>
</dbReference>
<name>A0A1T4MVE2_TREPO</name>
<dbReference type="InterPro" id="IPR003385">
    <property type="entry name" value="Glyco_hydro_77"/>
</dbReference>
<dbReference type="SUPFAM" id="SSF51445">
    <property type="entry name" value="(Trans)glycosidases"/>
    <property type="match status" value="1"/>
</dbReference>
<evidence type="ECO:0000256" key="6">
    <source>
        <dbReference type="ARBA" id="ARBA00022490"/>
    </source>
</evidence>
<comment type="catalytic activity">
    <reaction evidence="1">
        <text>Transfers a segment of a (1-&gt;4)-alpha-D-glucan to a new position in an acceptor, which may be glucose or a (1-&gt;4)-alpha-D-glucan.</text>
        <dbReference type="EC" id="2.4.1.25"/>
    </reaction>
</comment>
<keyword evidence="13" id="KW-1185">Reference proteome</keyword>
<evidence type="ECO:0000256" key="7">
    <source>
        <dbReference type="ARBA" id="ARBA00022676"/>
    </source>
</evidence>
<evidence type="ECO:0000256" key="9">
    <source>
        <dbReference type="ARBA" id="ARBA00023277"/>
    </source>
</evidence>
<evidence type="ECO:0000313" key="13">
    <source>
        <dbReference type="Proteomes" id="UP000190423"/>
    </source>
</evidence>
<reference evidence="12 13" key="1">
    <citation type="submission" date="2017-02" db="EMBL/GenBank/DDBJ databases">
        <authorList>
            <person name="Peterson S.W."/>
        </authorList>
    </citation>
    <scope>NUCLEOTIDE SEQUENCE [LARGE SCALE GENOMIC DNA]</scope>
    <source>
        <strain evidence="12 13">ATCC BAA-908</strain>
    </source>
</reference>
<evidence type="ECO:0000256" key="11">
    <source>
        <dbReference type="ARBA" id="ARBA00031501"/>
    </source>
</evidence>
<dbReference type="OrthoDB" id="9811841at2"/>
<keyword evidence="8 12" id="KW-0808">Transferase</keyword>
<keyword evidence="6" id="KW-0963">Cytoplasm</keyword>